<feature type="chain" id="PRO_5039009538" evidence="6">
    <location>
        <begin position="22"/>
        <end position="374"/>
    </location>
</feature>
<comment type="caution">
    <text evidence="8">The sequence shown here is derived from an EMBL/GenBank/DDBJ whole genome shotgun (WGS) entry which is preliminary data.</text>
</comment>
<evidence type="ECO:0000256" key="2">
    <source>
        <dbReference type="ARBA" id="ARBA00022496"/>
    </source>
</evidence>
<comment type="similarity">
    <text evidence="1">Belongs to the bacterial solute-binding protein 1 family.</text>
</comment>
<feature type="region of interest" description="Disordered" evidence="5">
    <location>
        <begin position="30"/>
        <end position="54"/>
    </location>
</feature>
<dbReference type="PIRSF" id="PIRSF002825">
    <property type="entry name" value="CfbpA"/>
    <property type="match status" value="1"/>
</dbReference>
<feature type="compositionally biased region" description="Polar residues" evidence="5">
    <location>
        <begin position="30"/>
        <end position="45"/>
    </location>
</feature>
<dbReference type="PATRIC" id="fig|54915.3.peg.5689"/>
<dbReference type="Proteomes" id="UP000319578">
    <property type="component" value="Unassembled WGS sequence"/>
</dbReference>
<dbReference type="PROSITE" id="PS51257">
    <property type="entry name" value="PROKAR_LIPOPROTEIN"/>
    <property type="match status" value="1"/>
</dbReference>
<feature type="binding site" evidence="4">
    <location>
        <position position="68"/>
    </location>
    <ligand>
        <name>Fe cation</name>
        <dbReference type="ChEBI" id="CHEBI:24875"/>
    </ligand>
</feature>
<keyword evidence="2" id="KW-0406">Ion transport</keyword>
<dbReference type="PANTHER" id="PTHR30006">
    <property type="entry name" value="THIAMINE-BINDING PERIPLASMIC PROTEIN-RELATED"/>
    <property type="match status" value="1"/>
</dbReference>
<keyword evidence="4" id="KW-0479">Metal-binding</keyword>
<dbReference type="RefSeq" id="WP_049736846.1">
    <property type="nucleotide sequence ID" value="NZ_BJON01000006.1"/>
</dbReference>
<evidence type="ECO:0000256" key="4">
    <source>
        <dbReference type="PIRSR" id="PIRSR002825-1"/>
    </source>
</evidence>
<dbReference type="CDD" id="cd13542">
    <property type="entry name" value="PBP2_FutA1_ilke"/>
    <property type="match status" value="1"/>
</dbReference>
<keyword evidence="2" id="KW-0410">Iron transport</keyword>
<feature type="binding site" evidence="4">
    <location>
        <position position="256"/>
    </location>
    <ligand>
        <name>Fe cation</name>
        <dbReference type="ChEBI" id="CHEBI:24875"/>
    </ligand>
</feature>
<evidence type="ECO:0000313" key="8">
    <source>
        <dbReference type="EMBL" id="KNB74599.1"/>
    </source>
</evidence>
<reference evidence="7 10" key="3">
    <citation type="submission" date="2019-06" db="EMBL/GenBank/DDBJ databases">
        <title>Whole genome shotgun sequence of Brevibacillus reuszeri NBRC 15719.</title>
        <authorList>
            <person name="Hosoyama A."/>
            <person name="Uohara A."/>
            <person name="Ohji S."/>
            <person name="Ichikawa N."/>
        </authorList>
    </citation>
    <scope>NUCLEOTIDE SEQUENCE [LARGE SCALE GENOMIC DNA]</scope>
    <source>
        <strain evidence="7 10">NBRC 15719</strain>
    </source>
</reference>
<dbReference type="GO" id="GO:0046872">
    <property type="term" value="F:metal ion binding"/>
    <property type="evidence" value="ECO:0007669"/>
    <property type="project" value="UniProtKB-KW"/>
</dbReference>
<dbReference type="OrthoDB" id="9769319at2"/>
<gene>
    <name evidence="7" type="primary">idiA</name>
    <name evidence="8" type="ORF">ADS79_02620</name>
    <name evidence="7" type="ORF">BRE01_14680</name>
</gene>
<dbReference type="GO" id="GO:0030288">
    <property type="term" value="C:outer membrane-bounded periplasmic space"/>
    <property type="evidence" value="ECO:0007669"/>
    <property type="project" value="TreeGrafter"/>
</dbReference>
<dbReference type="Pfam" id="PF13343">
    <property type="entry name" value="SBP_bac_6"/>
    <property type="match status" value="1"/>
</dbReference>
<keyword evidence="2" id="KW-0813">Transport</keyword>
<dbReference type="EMBL" id="LGIQ01000002">
    <property type="protein sequence ID" value="KNB74599.1"/>
    <property type="molecule type" value="Genomic_DNA"/>
</dbReference>
<dbReference type="SUPFAM" id="SSF53850">
    <property type="entry name" value="Periplasmic binding protein-like II"/>
    <property type="match status" value="1"/>
</dbReference>
<evidence type="ECO:0000313" key="10">
    <source>
        <dbReference type="Proteomes" id="UP000319578"/>
    </source>
</evidence>
<reference evidence="8" key="2">
    <citation type="submission" date="2015-07" db="EMBL/GenBank/DDBJ databases">
        <title>MeaNS - Measles Nucleotide Surveillance Program.</title>
        <authorList>
            <person name="Tran T."/>
            <person name="Druce J."/>
        </authorList>
    </citation>
    <scope>NUCLEOTIDE SEQUENCE</scope>
    <source>
        <strain evidence="8">DSM 9887</strain>
    </source>
</reference>
<dbReference type="PANTHER" id="PTHR30006:SF15">
    <property type="entry name" value="IRON-UTILIZATION PERIPLASMIC PROTEIN"/>
    <property type="match status" value="1"/>
</dbReference>
<feature type="signal peptide" evidence="6">
    <location>
        <begin position="1"/>
        <end position="21"/>
    </location>
</feature>
<feature type="binding site" evidence="4">
    <location>
        <position position="255"/>
    </location>
    <ligand>
        <name>Fe cation</name>
        <dbReference type="ChEBI" id="CHEBI:24875"/>
    </ligand>
</feature>
<name>A0A0K9Z0V6_9BACL</name>
<evidence type="ECO:0000256" key="1">
    <source>
        <dbReference type="ARBA" id="ARBA00008520"/>
    </source>
</evidence>
<dbReference type="GO" id="GO:0006826">
    <property type="term" value="P:iron ion transport"/>
    <property type="evidence" value="ECO:0007669"/>
    <property type="project" value="UniProtKB-KW"/>
</dbReference>
<proteinExistence type="inferred from homology"/>
<evidence type="ECO:0000313" key="7">
    <source>
        <dbReference type="EMBL" id="GED67766.1"/>
    </source>
</evidence>
<accession>A0A0K9Z0V6</accession>
<dbReference type="InterPro" id="IPR026045">
    <property type="entry name" value="Ferric-bd"/>
</dbReference>
<dbReference type="AlphaFoldDB" id="A0A0K9Z0V6"/>
<keyword evidence="4" id="KW-0408">Iron</keyword>
<reference evidence="9" key="1">
    <citation type="submission" date="2015-07" db="EMBL/GenBank/DDBJ databases">
        <title>Genome sequencing project for genomic taxonomy and phylogenomics of Bacillus-like bacteria.</title>
        <authorList>
            <person name="Liu B."/>
            <person name="Wang J."/>
            <person name="Zhu Y."/>
            <person name="Liu G."/>
            <person name="Chen Q."/>
            <person name="Chen Z."/>
            <person name="Lan J."/>
            <person name="Che J."/>
            <person name="Ge C."/>
            <person name="Shi H."/>
            <person name="Pan Z."/>
            <person name="Liu X."/>
        </authorList>
    </citation>
    <scope>NUCLEOTIDE SEQUENCE [LARGE SCALE GENOMIC DNA]</scope>
    <source>
        <strain evidence="9">DSM 9887</strain>
    </source>
</reference>
<keyword evidence="3 6" id="KW-0732">Signal</keyword>
<evidence type="ECO:0000256" key="3">
    <source>
        <dbReference type="ARBA" id="ARBA00022729"/>
    </source>
</evidence>
<evidence type="ECO:0000256" key="5">
    <source>
        <dbReference type="SAM" id="MobiDB-lite"/>
    </source>
</evidence>
<keyword evidence="10" id="KW-1185">Reference proteome</keyword>
<sequence length="374" mass="41285">MRKKYMLGLMLFTMMTLPFMAGCGANQAGTNNTSTAQPQAETNSAGAKATEPAKKDGEQVVNVFTARHYDVDSKLFGEFTKQTGIKVNEVKGTAEELVERLKREGESSEADLFITVDGGVLNYAKQNGVLQPIQSAEVDKHVPQELRDKDNEWIGMATRARVIVYAKDRVKPEQLSTYEDLANDKWKGKVLVRSSSNLYNQSLVASFIELNGEQEAEAWAKGLVNNFARKPEGGDRDQAKAIAAKAGDVAIMNTYYVGQMLHSKDAEEVKVAENIGVFFPNQNTTGTHLNISGIGLAKHAKHKENAIKLIEFITGKEGQTLLTQGSFEFPVNKEADKPALLTEWGEFKTQQLDFAKLGEHNKKAVELLNKVGWK</sequence>
<evidence type="ECO:0000313" key="9">
    <source>
        <dbReference type="Proteomes" id="UP000036834"/>
    </source>
</evidence>
<organism evidence="8 9">
    <name type="scientific">Brevibacillus reuszeri</name>
    <dbReference type="NCBI Taxonomy" id="54915"/>
    <lineage>
        <taxon>Bacteria</taxon>
        <taxon>Bacillati</taxon>
        <taxon>Bacillota</taxon>
        <taxon>Bacilli</taxon>
        <taxon>Bacillales</taxon>
        <taxon>Paenibacillaceae</taxon>
        <taxon>Brevibacillus</taxon>
    </lineage>
</organism>
<dbReference type="EMBL" id="BJON01000006">
    <property type="protein sequence ID" value="GED67766.1"/>
    <property type="molecule type" value="Genomic_DNA"/>
</dbReference>
<dbReference type="Proteomes" id="UP000036834">
    <property type="component" value="Unassembled WGS sequence"/>
</dbReference>
<protein>
    <submittedName>
        <fullName evidence="8">Iron deficiency-induced protein A</fullName>
    </submittedName>
</protein>
<dbReference type="STRING" id="54915.ADS79_02620"/>
<evidence type="ECO:0000256" key="6">
    <source>
        <dbReference type="SAM" id="SignalP"/>
    </source>
</evidence>
<dbReference type="Gene3D" id="3.40.190.10">
    <property type="entry name" value="Periplasmic binding protein-like II"/>
    <property type="match status" value="2"/>
</dbReference>